<feature type="coiled-coil region" evidence="1">
    <location>
        <begin position="5"/>
        <end position="32"/>
    </location>
</feature>
<evidence type="ECO:0000313" key="5">
    <source>
        <dbReference type="Proteomes" id="UP000051751"/>
    </source>
</evidence>
<evidence type="ECO:0000313" key="2">
    <source>
        <dbReference type="EMBL" id="KRN27761.1"/>
    </source>
</evidence>
<comment type="caution">
    <text evidence="3">The sequence shown here is derived from an EMBL/GenBank/DDBJ whole genome shotgun (WGS) entry which is preliminary data.</text>
</comment>
<evidence type="ECO:0000313" key="4">
    <source>
        <dbReference type="Proteomes" id="UP000051645"/>
    </source>
</evidence>
<keyword evidence="4" id="KW-1185">Reference proteome</keyword>
<accession>A0A0R2FP12</accession>
<dbReference type="Proteomes" id="UP000051645">
    <property type="component" value="Unassembled WGS sequence"/>
</dbReference>
<organism evidence="3 4">
    <name type="scientific">Lactobacillus selangorensis</name>
    <dbReference type="NCBI Taxonomy" id="81857"/>
    <lineage>
        <taxon>Bacteria</taxon>
        <taxon>Bacillati</taxon>
        <taxon>Bacillota</taxon>
        <taxon>Bacilli</taxon>
        <taxon>Lactobacillales</taxon>
        <taxon>Lactobacillaceae</taxon>
        <taxon>Lactobacillus</taxon>
    </lineage>
</organism>
<evidence type="ECO:0000256" key="1">
    <source>
        <dbReference type="SAM" id="Coils"/>
    </source>
</evidence>
<proteinExistence type="predicted"/>
<evidence type="ECO:0000313" key="3">
    <source>
        <dbReference type="EMBL" id="KRN30274.1"/>
    </source>
</evidence>
<gene>
    <name evidence="2" type="ORF">IV38_GL001976</name>
    <name evidence="3" type="ORF">IV40_GL001861</name>
</gene>
<keyword evidence="1" id="KW-0175">Coiled coil</keyword>
<sequence>MTDSLKALEEQKNQKERNFQKYYKKLREQKKASVDKEMRDAIKDARCKNNLRLEEKGIVKDYTTKKYVSK</sequence>
<dbReference type="EMBL" id="JQAZ01000007">
    <property type="protein sequence ID" value="KRN30274.1"/>
    <property type="molecule type" value="Genomic_DNA"/>
</dbReference>
<protein>
    <submittedName>
        <fullName evidence="3">Uncharacterized protein</fullName>
    </submittedName>
</protein>
<name>A0A0R2FP12_9LACO</name>
<dbReference type="PATRIC" id="fig|81857.3.peg.2010"/>
<dbReference type="Proteomes" id="UP000051751">
    <property type="component" value="Unassembled WGS sequence"/>
</dbReference>
<reference evidence="4 5" key="1">
    <citation type="journal article" date="2015" name="Genome Announc.">
        <title>Expanding the biotechnology potential of lactobacilli through comparative genomics of 213 strains and associated genera.</title>
        <authorList>
            <person name="Sun Z."/>
            <person name="Harris H.M."/>
            <person name="McCann A."/>
            <person name="Guo C."/>
            <person name="Argimon S."/>
            <person name="Zhang W."/>
            <person name="Yang X."/>
            <person name="Jeffery I.B."/>
            <person name="Cooney J.C."/>
            <person name="Kagawa T.F."/>
            <person name="Liu W."/>
            <person name="Song Y."/>
            <person name="Salvetti E."/>
            <person name="Wrobel A."/>
            <person name="Rasinkangas P."/>
            <person name="Parkhill J."/>
            <person name="Rea M.C."/>
            <person name="O'Sullivan O."/>
            <person name="Ritari J."/>
            <person name="Douillard F.P."/>
            <person name="Paul Ross R."/>
            <person name="Yang R."/>
            <person name="Briner A.E."/>
            <person name="Felis G.E."/>
            <person name="de Vos W.M."/>
            <person name="Barrangou R."/>
            <person name="Klaenhammer T.R."/>
            <person name="Caufield P.W."/>
            <person name="Cui Y."/>
            <person name="Zhang H."/>
            <person name="O'Toole P.W."/>
        </authorList>
    </citation>
    <scope>NUCLEOTIDE SEQUENCE [LARGE SCALE GENOMIC DNA]</scope>
    <source>
        <strain evidence="2 5">ATCC BAA-66</strain>
        <strain evidence="3 4">DSM 13344</strain>
    </source>
</reference>
<dbReference type="EMBL" id="JQAT01000006">
    <property type="protein sequence ID" value="KRN27761.1"/>
    <property type="molecule type" value="Genomic_DNA"/>
</dbReference>
<dbReference type="AlphaFoldDB" id="A0A0R2FP12"/>
<dbReference type="RefSeq" id="WP_057770695.1">
    <property type="nucleotide sequence ID" value="NZ_JQAT01000006.1"/>
</dbReference>